<evidence type="ECO:0000313" key="2">
    <source>
        <dbReference type="Proteomes" id="UP001190825"/>
    </source>
</evidence>
<comment type="caution">
    <text evidence="1">The sequence shown here is derived from an EMBL/GenBank/DDBJ whole genome shotgun (WGS) entry which is preliminary data.</text>
</comment>
<evidence type="ECO:0008006" key="3">
    <source>
        <dbReference type="Google" id="ProtNLM"/>
    </source>
</evidence>
<keyword evidence="2" id="KW-1185">Reference proteome</keyword>
<name>A0ABX4TMA5_9HYPH</name>
<protein>
    <recommendedName>
        <fullName evidence="3">NYN domain-containing protein</fullName>
    </recommendedName>
</protein>
<accession>A0ABX4TMA5</accession>
<reference evidence="1 2" key="1">
    <citation type="journal article" date="2018" name="FEMS Microbiol. Ecol.">
        <title>Co-invading symbiotic mutualists of Medicago polymorpha retain high ancestral diversity and contain diverse accessory genomes.</title>
        <authorList>
            <person name="Porter S.S."/>
            <person name="Faber-Hammond J.J."/>
            <person name="Friesen M.L."/>
        </authorList>
    </citation>
    <scope>NUCLEOTIDE SEQUENCE [LARGE SCALE GENOMIC DNA]</scope>
    <source>
        <strain evidence="1 2">Str16</strain>
    </source>
</reference>
<dbReference type="Gene3D" id="3.40.50.1010">
    <property type="entry name" value="5'-nuclease"/>
    <property type="match status" value="1"/>
</dbReference>
<proteinExistence type="predicted"/>
<evidence type="ECO:0000313" key="1">
    <source>
        <dbReference type="EMBL" id="PLU02893.1"/>
    </source>
</evidence>
<gene>
    <name evidence="1" type="ORF">BMJ33_16055</name>
</gene>
<organism evidence="1 2">
    <name type="scientific">Sinorhizobium medicae</name>
    <dbReference type="NCBI Taxonomy" id="110321"/>
    <lineage>
        <taxon>Bacteria</taxon>
        <taxon>Pseudomonadati</taxon>
        <taxon>Pseudomonadota</taxon>
        <taxon>Alphaproteobacteria</taxon>
        <taxon>Hyphomicrobiales</taxon>
        <taxon>Rhizobiaceae</taxon>
        <taxon>Sinorhizobium/Ensifer group</taxon>
        <taxon>Sinorhizobium</taxon>
    </lineage>
</organism>
<dbReference type="EMBL" id="NBUC01000074">
    <property type="protein sequence ID" value="PLU02893.1"/>
    <property type="molecule type" value="Genomic_DNA"/>
</dbReference>
<dbReference type="Proteomes" id="UP001190825">
    <property type="component" value="Unassembled WGS sequence"/>
</dbReference>
<sequence>MFDQREKIALLIDGANLHAASKALGFEIDFRKLLSAFRRRASLPRCNY</sequence>